<evidence type="ECO:0000256" key="3">
    <source>
        <dbReference type="ARBA" id="ARBA00022754"/>
    </source>
</evidence>
<dbReference type="GO" id="GO:0007097">
    <property type="term" value="P:nuclear migration"/>
    <property type="evidence" value="ECO:0007669"/>
    <property type="project" value="TreeGrafter"/>
</dbReference>
<dbReference type="InterPro" id="IPR036415">
    <property type="entry name" value="Lamin_tail_dom_sf"/>
</dbReference>
<dbReference type="PANTHER" id="PTHR45721">
    <property type="entry name" value="LAMIN DM0-RELATED"/>
    <property type="match status" value="1"/>
</dbReference>
<feature type="region of interest" description="Disordered" evidence="11">
    <location>
        <begin position="1"/>
        <end position="32"/>
    </location>
</feature>
<dbReference type="InterPro" id="IPR001322">
    <property type="entry name" value="Lamin_tail_dom"/>
</dbReference>
<dbReference type="Proteomes" id="UP000694700">
    <property type="component" value="Unplaced"/>
</dbReference>
<dbReference type="Gene3D" id="2.60.40.1260">
    <property type="entry name" value="Lamin Tail domain"/>
    <property type="match status" value="1"/>
</dbReference>
<dbReference type="AlphaFoldDB" id="A0A8C1X0N2"/>
<dbReference type="Gene3D" id="1.20.5.170">
    <property type="match status" value="1"/>
</dbReference>
<keyword evidence="6" id="KW-0449">Lipoprotein</keyword>
<dbReference type="Pfam" id="PF00038">
    <property type="entry name" value="Filament"/>
    <property type="match status" value="1"/>
</dbReference>
<feature type="region of interest" description="Disordered" evidence="11">
    <location>
        <begin position="383"/>
        <end position="425"/>
    </location>
</feature>
<keyword evidence="4 10" id="KW-0175">Coiled coil</keyword>
<evidence type="ECO:0000313" key="15">
    <source>
        <dbReference type="Proteomes" id="UP000694700"/>
    </source>
</evidence>
<feature type="domain" description="IF rod" evidence="13">
    <location>
        <begin position="30"/>
        <end position="383"/>
    </location>
</feature>
<evidence type="ECO:0000256" key="9">
    <source>
        <dbReference type="RuleBase" id="RU000685"/>
    </source>
</evidence>
<keyword evidence="5" id="KW-0539">Nucleus</keyword>
<evidence type="ECO:0000256" key="2">
    <source>
        <dbReference type="ARBA" id="ARBA00022553"/>
    </source>
</evidence>
<proteinExistence type="inferred from homology"/>
<dbReference type="GO" id="GO:0051664">
    <property type="term" value="P:nuclear pore localization"/>
    <property type="evidence" value="ECO:0007669"/>
    <property type="project" value="TreeGrafter"/>
</dbReference>
<dbReference type="InterPro" id="IPR039008">
    <property type="entry name" value="IF_rod_dom"/>
</dbReference>
<dbReference type="SMART" id="SM01391">
    <property type="entry name" value="Filament"/>
    <property type="match status" value="1"/>
</dbReference>
<dbReference type="PANTHER" id="PTHR45721:SF3">
    <property type="entry name" value="LAMIN-B1"/>
    <property type="match status" value="1"/>
</dbReference>
<dbReference type="Pfam" id="PF00932">
    <property type="entry name" value="LTD"/>
    <property type="match status" value="1"/>
</dbReference>
<evidence type="ECO:0000256" key="8">
    <source>
        <dbReference type="ARBA" id="ARBA00024186"/>
    </source>
</evidence>
<dbReference type="GO" id="GO:0005882">
    <property type="term" value="C:intermediate filament"/>
    <property type="evidence" value="ECO:0007669"/>
    <property type="project" value="UniProtKB-KW"/>
</dbReference>
<evidence type="ECO:0000256" key="7">
    <source>
        <dbReference type="ARBA" id="ARBA00023289"/>
    </source>
</evidence>
<feature type="coiled-coil region" evidence="10">
    <location>
        <begin position="288"/>
        <end position="365"/>
    </location>
</feature>
<protein>
    <submittedName>
        <fullName evidence="14">Lamin B1</fullName>
    </submittedName>
</protein>
<keyword evidence="1" id="KW-0488">Methylation</keyword>
<feature type="compositionally biased region" description="Low complexity" evidence="11">
    <location>
        <begin position="385"/>
        <end position="404"/>
    </location>
</feature>
<accession>A0A8C1X0N2</accession>
<dbReference type="PROSITE" id="PS00226">
    <property type="entry name" value="IF_ROD_1"/>
    <property type="match status" value="1"/>
</dbReference>
<evidence type="ECO:0000259" key="12">
    <source>
        <dbReference type="PROSITE" id="PS51841"/>
    </source>
</evidence>
<dbReference type="InterPro" id="IPR018039">
    <property type="entry name" value="IF_conserved"/>
</dbReference>
<keyword evidence="7" id="KW-0636">Prenylation</keyword>
<feature type="domain" description="LTD" evidence="12">
    <location>
        <begin position="425"/>
        <end position="541"/>
    </location>
</feature>
<dbReference type="GO" id="GO:0006998">
    <property type="term" value="P:nuclear envelope organization"/>
    <property type="evidence" value="ECO:0007669"/>
    <property type="project" value="TreeGrafter"/>
</dbReference>
<dbReference type="SUPFAM" id="SSF64593">
    <property type="entry name" value="Intermediate filament protein, coiled coil region"/>
    <property type="match status" value="2"/>
</dbReference>
<dbReference type="PROSITE" id="PS51841">
    <property type="entry name" value="LTD"/>
    <property type="match status" value="1"/>
</dbReference>
<organism evidence="14 15">
    <name type="scientific">Cyprinus carpio</name>
    <name type="common">Common carp</name>
    <dbReference type="NCBI Taxonomy" id="7962"/>
    <lineage>
        <taxon>Eukaryota</taxon>
        <taxon>Metazoa</taxon>
        <taxon>Chordata</taxon>
        <taxon>Craniata</taxon>
        <taxon>Vertebrata</taxon>
        <taxon>Euteleostomi</taxon>
        <taxon>Actinopterygii</taxon>
        <taxon>Neopterygii</taxon>
        <taxon>Teleostei</taxon>
        <taxon>Ostariophysi</taxon>
        <taxon>Cypriniformes</taxon>
        <taxon>Cyprinidae</taxon>
        <taxon>Cyprininae</taxon>
        <taxon>Cyprinus</taxon>
    </lineage>
</organism>
<dbReference type="SUPFAM" id="SSF74853">
    <property type="entry name" value="Lamin A/C globular tail domain"/>
    <property type="match status" value="1"/>
</dbReference>
<evidence type="ECO:0000313" key="14">
    <source>
        <dbReference type="Ensembl" id="ENSCCRP00015074141.1"/>
    </source>
</evidence>
<dbReference type="GO" id="GO:0005652">
    <property type="term" value="C:nuclear lamina"/>
    <property type="evidence" value="ECO:0007669"/>
    <property type="project" value="UniProtKB-SubCell"/>
</dbReference>
<comment type="similarity">
    <text evidence="9">Belongs to the intermediate filament family.</text>
</comment>
<dbReference type="GO" id="GO:0090435">
    <property type="term" value="P:protein localization to nuclear envelope"/>
    <property type="evidence" value="ECO:0007669"/>
    <property type="project" value="TreeGrafter"/>
</dbReference>
<evidence type="ECO:0000256" key="10">
    <source>
        <dbReference type="SAM" id="Coils"/>
    </source>
</evidence>
<dbReference type="FunFam" id="1.20.5.170:FF:000033">
    <property type="entry name" value="Lamin A/C"/>
    <property type="match status" value="1"/>
</dbReference>
<keyword evidence="3 9" id="KW-0403">Intermediate filament</keyword>
<comment type="subcellular location">
    <subcellularLocation>
        <location evidence="8">Nucleus lamina</location>
    </subcellularLocation>
</comment>
<evidence type="ECO:0000256" key="5">
    <source>
        <dbReference type="ARBA" id="ARBA00023242"/>
    </source>
</evidence>
<reference evidence="14" key="1">
    <citation type="submission" date="2025-08" db="UniProtKB">
        <authorList>
            <consortium name="Ensembl"/>
        </authorList>
    </citation>
    <scope>IDENTIFICATION</scope>
</reference>
<evidence type="ECO:0000256" key="1">
    <source>
        <dbReference type="ARBA" id="ARBA00022481"/>
    </source>
</evidence>
<evidence type="ECO:0000259" key="13">
    <source>
        <dbReference type="PROSITE" id="PS51842"/>
    </source>
</evidence>
<dbReference type="GO" id="GO:0005200">
    <property type="term" value="F:structural constituent of cytoskeleton"/>
    <property type="evidence" value="ECO:0007669"/>
    <property type="project" value="TreeGrafter"/>
</dbReference>
<feature type="compositionally biased region" description="Polar residues" evidence="11">
    <location>
        <begin position="7"/>
        <end position="20"/>
    </location>
</feature>
<evidence type="ECO:0000256" key="11">
    <source>
        <dbReference type="SAM" id="MobiDB-lite"/>
    </source>
</evidence>
<name>A0A8C1X0N2_CYPCA</name>
<keyword evidence="2" id="KW-0597">Phosphoprotein</keyword>
<sequence>MEKHTPAGQQPVSRGGSTPLSPARISRMQEKQELQHLNDRLAAYIDKVRSLESENSVLQLQISEREEVRSRELTGLKALYETELADARTALDDTARERARLQLELGKIKSEHEQLYAKKDAELGSTQARLKEAEALLNSKEAALNTAASERRALENTLTDLQLHVQELEGGLSSAKKQLSDETLLRVDLENRCQSLTEELDFRKNMFEEEIKDTRRRHETRLVEVDSGRQMEYEFKLAAALADMRQQHDEQVMLYKDEMEQTYMAKLENVRLSSEMNSSSASMAREELHESMLRVESLAAQLASLQKEARAWQDQIRELEAALSREKDSSRRLLAEKEREIAEIRAKMQQQLDEYEQLLDVKLALDMEINAYRKLLEGEEERLKLSPSPSSRVTVSRASSSRSVRTTRGKRKRVDVEESEASSSVSIAHSASATGSVCIDELDVDGNFIRLHNNSEQDQPMAGFQLTRTIGDVSATYKFTAKYVLKAGQKVTIWASNAGVSSNPPADLIWKNQSSWGSGENIKVLLLSPGGEEVAVRSTVFKTAVGEEDEEEEEQEAEVIEERFFHQQV</sequence>
<dbReference type="GO" id="GO:0031507">
    <property type="term" value="P:heterochromatin formation"/>
    <property type="evidence" value="ECO:0007669"/>
    <property type="project" value="TreeGrafter"/>
</dbReference>
<dbReference type="PROSITE" id="PS51842">
    <property type="entry name" value="IF_ROD_2"/>
    <property type="match status" value="1"/>
</dbReference>
<dbReference type="Gene3D" id="1.20.5.1160">
    <property type="entry name" value="Vasodilator-stimulated phosphoprotein"/>
    <property type="match status" value="2"/>
</dbReference>
<evidence type="ECO:0000256" key="6">
    <source>
        <dbReference type="ARBA" id="ARBA00023288"/>
    </source>
</evidence>
<dbReference type="Ensembl" id="ENSCCRT00015076556.1">
    <property type="protein sequence ID" value="ENSCCRP00015074141.1"/>
    <property type="gene ID" value="ENSCCRG00015029991.1"/>
</dbReference>
<evidence type="ECO:0000256" key="4">
    <source>
        <dbReference type="ARBA" id="ARBA00023054"/>
    </source>
</evidence>